<sequence length="64" mass="7391">MKTFLSMDLHSWIDAHVHAYNYFGGVTQIVVPDNLKTGVTKHTSRELVLNPTYREMADHYNTII</sequence>
<organism evidence="1 2">
    <name type="scientific">Brevibacillus laterosporus</name>
    <name type="common">Bacillus laterosporus</name>
    <dbReference type="NCBI Taxonomy" id="1465"/>
    <lineage>
        <taxon>Bacteria</taxon>
        <taxon>Bacillati</taxon>
        <taxon>Bacillota</taxon>
        <taxon>Bacilli</taxon>
        <taxon>Bacillales</taxon>
        <taxon>Paenibacillaceae</taxon>
        <taxon>Brevibacillus</taxon>
    </lineage>
</organism>
<evidence type="ECO:0000313" key="1">
    <source>
        <dbReference type="EMBL" id="MCZ0810601.1"/>
    </source>
</evidence>
<accession>A0AAP3GB72</accession>
<protein>
    <submittedName>
        <fullName evidence="1">IS21 family transposase</fullName>
    </submittedName>
</protein>
<name>A0AAP3GB72_BRELA</name>
<gene>
    <name evidence="1" type="ORF">O0554_27840</name>
</gene>
<feature type="non-terminal residue" evidence="1">
    <location>
        <position position="64"/>
    </location>
</feature>
<comment type="caution">
    <text evidence="1">The sequence shown here is derived from an EMBL/GenBank/DDBJ whole genome shotgun (WGS) entry which is preliminary data.</text>
</comment>
<reference evidence="1" key="1">
    <citation type="submission" date="2022-09" db="EMBL/GenBank/DDBJ databases">
        <title>Genome analysis and characterization of larvicidal activity of Brevibacillus strains.</title>
        <authorList>
            <person name="Patrusheva E.V."/>
            <person name="Izotova A.O."/>
            <person name="Toshchakov S.V."/>
            <person name="Sineoky S.P."/>
        </authorList>
    </citation>
    <scope>NUCLEOTIDE SEQUENCE</scope>
    <source>
        <strain evidence="1">VKPM_B-13247</strain>
    </source>
</reference>
<dbReference type="Proteomes" id="UP001077662">
    <property type="component" value="Unassembled WGS sequence"/>
</dbReference>
<dbReference type="PANTHER" id="PTHR35004:SF8">
    <property type="entry name" value="TRANSPOSASE RV3428C-RELATED"/>
    <property type="match status" value="1"/>
</dbReference>
<dbReference type="PANTHER" id="PTHR35004">
    <property type="entry name" value="TRANSPOSASE RV3428C-RELATED"/>
    <property type="match status" value="1"/>
</dbReference>
<proteinExistence type="predicted"/>
<evidence type="ECO:0000313" key="2">
    <source>
        <dbReference type="Proteomes" id="UP001077662"/>
    </source>
</evidence>
<dbReference type="EMBL" id="JAPTNE010000214">
    <property type="protein sequence ID" value="MCZ0810601.1"/>
    <property type="molecule type" value="Genomic_DNA"/>
</dbReference>
<dbReference type="AlphaFoldDB" id="A0AAP3GB72"/>